<name>A0A504J8E5_9FLAO</name>
<keyword evidence="2" id="KW-1185">Reference proteome</keyword>
<organism evidence="1 2">
    <name type="scientific">Aquimarina algicola</name>
    <dbReference type="NCBI Taxonomy" id="2589995"/>
    <lineage>
        <taxon>Bacteria</taxon>
        <taxon>Pseudomonadati</taxon>
        <taxon>Bacteroidota</taxon>
        <taxon>Flavobacteriia</taxon>
        <taxon>Flavobacteriales</taxon>
        <taxon>Flavobacteriaceae</taxon>
        <taxon>Aquimarina</taxon>
    </lineage>
</organism>
<proteinExistence type="predicted"/>
<dbReference type="AlphaFoldDB" id="A0A504J8E5"/>
<sequence>MEQKTKRRSPRLAEKLKKAVQNLNVDVFGYESKVTKNIINYFSKLSKETGLPQDRLVVRIFKDRTIINVAVHNQGRPVKKIPVKELITLFTNSEPSGLFNLEAKVVQGIEAFMVEFSDTHNIGVDQLQICIITSHDKVWVKGYKGIDLIKDIPLGVLIKHFTQ</sequence>
<dbReference type="RefSeq" id="WP_140591488.1">
    <property type="nucleotide sequence ID" value="NZ_VFWZ01000002.1"/>
</dbReference>
<protein>
    <submittedName>
        <fullName evidence="1">Uncharacterized protein</fullName>
    </submittedName>
</protein>
<dbReference type="OrthoDB" id="1163795at2"/>
<evidence type="ECO:0000313" key="2">
    <source>
        <dbReference type="Proteomes" id="UP000315540"/>
    </source>
</evidence>
<accession>A0A504J8E5</accession>
<reference evidence="1 2" key="1">
    <citation type="submission" date="2019-06" db="EMBL/GenBank/DDBJ databases">
        <authorList>
            <person name="Meng X."/>
        </authorList>
    </citation>
    <scope>NUCLEOTIDE SEQUENCE [LARGE SCALE GENOMIC DNA]</scope>
    <source>
        <strain evidence="1 2">M625</strain>
    </source>
</reference>
<gene>
    <name evidence="1" type="ORF">FHK87_06130</name>
</gene>
<evidence type="ECO:0000313" key="1">
    <source>
        <dbReference type="EMBL" id="TPN87166.1"/>
    </source>
</evidence>
<comment type="caution">
    <text evidence="1">The sequence shown here is derived from an EMBL/GenBank/DDBJ whole genome shotgun (WGS) entry which is preliminary data.</text>
</comment>
<dbReference type="EMBL" id="VFWZ01000002">
    <property type="protein sequence ID" value="TPN87166.1"/>
    <property type="molecule type" value="Genomic_DNA"/>
</dbReference>
<dbReference type="Proteomes" id="UP000315540">
    <property type="component" value="Unassembled WGS sequence"/>
</dbReference>